<accession>A0AAU7CS43</accession>
<feature type="domain" description="Mur ligase N-terminal catalytic" evidence="9">
    <location>
        <begin position="130"/>
        <end position="223"/>
    </location>
</feature>
<dbReference type="InterPro" id="IPR000713">
    <property type="entry name" value="Mur_ligase_N"/>
</dbReference>
<evidence type="ECO:0000256" key="7">
    <source>
        <dbReference type="ARBA" id="ARBA00023306"/>
    </source>
</evidence>
<name>A0AAU7CS43_9BACT</name>
<dbReference type="GO" id="GO:0009252">
    <property type="term" value="P:peptidoglycan biosynthetic process"/>
    <property type="evidence" value="ECO:0007669"/>
    <property type="project" value="UniProtKB-KW"/>
</dbReference>
<dbReference type="GO" id="GO:0051301">
    <property type="term" value="P:cell division"/>
    <property type="evidence" value="ECO:0007669"/>
    <property type="project" value="UniProtKB-KW"/>
</dbReference>
<evidence type="ECO:0000259" key="9">
    <source>
        <dbReference type="Pfam" id="PF01225"/>
    </source>
</evidence>
<dbReference type="EMBL" id="CP155447">
    <property type="protein sequence ID" value="XBH07947.1"/>
    <property type="molecule type" value="Genomic_DNA"/>
</dbReference>
<dbReference type="InterPro" id="IPR036565">
    <property type="entry name" value="Mur-like_cat_sf"/>
</dbReference>
<keyword evidence="4" id="KW-0067">ATP-binding</keyword>
<keyword evidence="3" id="KW-0547">Nucleotide-binding</keyword>
<dbReference type="GO" id="GO:0016881">
    <property type="term" value="F:acid-amino acid ligase activity"/>
    <property type="evidence" value="ECO:0007669"/>
    <property type="project" value="InterPro"/>
</dbReference>
<feature type="domain" description="Mur ligase C-terminal" evidence="10">
    <location>
        <begin position="429"/>
        <end position="552"/>
    </location>
</feature>
<proteinExistence type="predicted"/>
<dbReference type="Pfam" id="PF01225">
    <property type="entry name" value="Mur_ligase"/>
    <property type="match status" value="1"/>
</dbReference>
<evidence type="ECO:0000259" key="10">
    <source>
        <dbReference type="Pfam" id="PF02875"/>
    </source>
</evidence>
<keyword evidence="7" id="KW-0131">Cell cycle</keyword>
<reference evidence="11" key="1">
    <citation type="submission" date="2024-05" db="EMBL/GenBank/DDBJ databases">
        <title>Planctomycetes of the genus Singulisphaera possess chitinolytic capabilities.</title>
        <authorList>
            <person name="Ivanova A."/>
        </authorList>
    </citation>
    <scope>NUCLEOTIDE SEQUENCE</scope>
    <source>
        <strain evidence="11">Ch08T</strain>
    </source>
</reference>
<dbReference type="GO" id="GO:0005524">
    <property type="term" value="F:ATP binding"/>
    <property type="evidence" value="ECO:0007669"/>
    <property type="project" value="UniProtKB-KW"/>
</dbReference>
<evidence type="ECO:0000256" key="1">
    <source>
        <dbReference type="ARBA" id="ARBA00022598"/>
    </source>
</evidence>
<dbReference type="PANTHER" id="PTHR43445:SF3">
    <property type="entry name" value="UDP-N-ACETYLMURAMATE--L-ALANINE LIGASE"/>
    <property type="match status" value="1"/>
</dbReference>
<organism evidence="11">
    <name type="scientific">Singulisphaera sp. Ch08</name>
    <dbReference type="NCBI Taxonomy" id="3120278"/>
    <lineage>
        <taxon>Bacteria</taxon>
        <taxon>Pseudomonadati</taxon>
        <taxon>Planctomycetota</taxon>
        <taxon>Planctomycetia</taxon>
        <taxon>Isosphaerales</taxon>
        <taxon>Isosphaeraceae</taxon>
        <taxon>Singulisphaera</taxon>
    </lineage>
</organism>
<sequence>MEPSDRDPWPTARGYLDERAVFVCRPGEERSQSNEGRFGKDRWEGRGGLFVSLTPPGATANMIPVSGWFRSSGKIVSVLPVEPIVGFEGRKSVGPCWPSPCSSTTGLTGGARRWIGCDGGKPAEKSRLRMHLVGIAGRGMSGLAQMLVQRGMRVTGSEQSSRPAVERLRRLGARIHAGHSPQGAQFLVYHPEVERDHPSRLAATRRGIDQASVGQWLGLMMRQSISLAVVGRRTASIASAMIGWTLTQAGLDPTVVLGAEVPQLGGWGRMGSGPHFVAEGIEGPGEIGPASPRLALLLDVLEGGPGPRDERRAAIRQFARSVPSDGYVLALQDNEIVAEAVSDLAPVVERISIDRPSDWWGADLREDRGRYRFRAFHKGRFAVEVQLRVPGRRNVLGALAAVAACDRLSVPIQEIKQGLEEFTGLSRDFESRGSYRGVTLVDDAGCDPVSVSETLTIARQVFGARPIWAVICTDEETRSVEAEAGYLTALAMADHVLVTEGSQVGGRGANTLVEALIASGVNACEAAGLDDVIRELDRNLEPGDVLVTLGAGDVGTIADAFIRRLSRDHQGR</sequence>
<dbReference type="Gene3D" id="3.40.50.720">
    <property type="entry name" value="NAD(P)-binding Rossmann-like Domain"/>
    <property type="match status" value="1"/>
</dbReference>
<dbReference type="SUPFAM" id="SSF53244">
    <property type="entry name" value="MurD-like peptide ligases, peptide-binding domain"/>
    <property type="match status" value="1"/>
</dbReference>
<keyword evidence="6" id="KW-0573">Peptidoglycan synthesis</keyword>
<keyword evidence="8" id="KW-0961">Cell wall biogenesis/degradation</keyword>
<dbReference type="GO" id="GO:0071555">
    <property type="term" value="P:cell wall organization"/>
    <property type="evidence" value="ECO:0007669"/>
    <property type="project" value="UniProtKB-KW"/>
</dbReference>
<dbReference type="AlphaFoldDB" id="A0AAU7CS43"/>
<gene>
    <name evidence="11" type="ORF">V5E97_18515</name>
</gene>
<dbReference type="Gene3D" id="3.40.1190.10">
    <property type="entry name" value="Mur-like, catalytic domain"/>
    <property type="match status" value="1"/>
</dbReference>
<dbReference type="RefSeq" id="WP_406700783.1">
    <property type="nucleotide sequence ID" value="NZ_CP155447.1"/>
</dbReference>
<dbReference type="Gene3D" id="3.90.190.20">
    <property type="entry name" value="Mur ligase, C-terminal domain"/>
    <property type="match status" value="1"/>
</dbReference>
<dbReference type="SUPFAM" id="SSF53623">
    <property type="entry name" value="MurD-like peptide ligases, catalytic domain"/>
    <property type="match status" value="1"/>
</dbReference>
<dbReference type="InterPro" id="IPR050061">
    <property type="entry name" value="MurCDEF_pg_biosynth"/>
</dbReference>
<dbReference type="InterPro" id="IPR004101">
    <property type="entry name" value="Mur_ligase_C"/>
</dbReference>
<dbReference type="GO" id="GO:0008360">
    <property type="term" value="P:regulation of cell shape"/>
    <property type="evidence" value="ECO:0007669"/>
    <property type="project" value="UniProtKB-KW"/>
</dbReference>
<evidence type="ECO:0000256" key="6">
    <source>
        <dbReference type="ARBA" id="ARBA00022984"/>
    </source>
</evidence>
<evidence type="ECO:0000256" key="3">
    <source>
        <dbReference type="ARBA" id="ARBA00022741"/>
    </source>
</evidence>
<evidence type="ECO:0000256" key="2">
    <source>
        <dbReference type="ARBA" id="ARBA00022618"/>
    </source>
</evidence>
<evidence type="ECO:0000256" key="4">
    <source>
        <dbReference type="ARBA" id="ARBA00022840"/>
    </source>
</evidence>
<dbReference type="InterPro" id="IPR036615">
    <property type="entry name" value="Mur_ligase_C_dom_sf"/>
</dbReference>
<protein>
    <submittedName>
        <fullName evidence="11">Mur ligase domain-containing protein</fullName>
    </submittedName>
</protein>
<evidence type="ECO:0000313" key="11">
    <source>
        <dbReference type="EMBL" id="XBH07947.1"/>
    </source>
</evidence>
<evidence type="ECO:0000256" key="8">
    <source>
        <dbReference type="ARBA" id="ARBA00023316"/>
    </source>
</evidence>
<keyword evidence="1 11" id="KW-0436">Ligase</keyword>
<dbReference type="SUPFAM" id="SSF51984">
    <property type="entry name" value="MurCD N-terminal domain"/>
    <property type="match status" value="1"/>
</dbReference>
<dbReference type="Pfam" id="PF02875">
    <property type="entry name" value="Mur_ligase_C"/>
    <property type="match status" value="1"/>
</dbReference>
<keyword evidence="2" id="KW-0132">Cell division</keyword>
<evidence type="ECO:0000256" key="5">
    <source>
        <dbReference type="ARBA" id="ARBA00022960"/>
    </source>
</evidence>
<keyword evidence="5" id="KW-0133">Cell shape</keyword>
<dbReference type="PANTHER" id="PTHR43445">
    <property type="entry name" value="UDP-N-ACETYLMURAMATE--L-ALANINE LIGASE-RELATED"/>
    <property type="match status" value="1"/>
</dbReference>